<evidence type="ECO:0000256" key="4">
    <source>
        <dbReference type="SAM" id="MobiDB-lite"/>
    </source>
</evidence>
<protein>
    <submittedName>
        <fullName evidence="6">Filamentous hemagglutinin N-terminal domain-containing protein</fullName>
    </submittedName>
</protein>
<comment type="subcellular location">
    <subcellularLocation>
        <location evidence="1">Secreted</location>
    </subcellularLocation>
</comment>
<dbReference type="PANTHER" id="PTHR12338">
    <property type="entry name" value="AUTOTRANSPORTER"/>
    <property type="match status" value="1"/>
</dbReference>
<accession>A0A7G8Q3B4</accession>
<dbReference type="InterPro" id="IPR050909">
    <property type="entry name" value="Bact_Autotransporter_VF"/>
</dbReference>
<feature type="region of interest" description="Disordered" evidence="4">
    <location>
        <begin position="3414"/>
        <end position="3468"/>
    </location>
</feature>
<dbReference type="InterPro" id="IPR011050">
    <property type="entry name" value="Pectin_lyase_fold/virulence"/>
</dbReference>
<reference evidence="6 7" key="1">
    <citation type="submission" date="2020-08" db="EMBL/GenBank/DDBJ databases">
        <title>Dyella sp. G9 isolated from forest soil.</title>
        <authorList>
            <person name="Fu J."/>
            <person name="Qiu L."/>
        </authorList>
    </citation>
    <scope>NUCLEOTIDE SEQUENCE [LARGE SCALE GENOMIC DNA]</scope>
    <source>
        <strain evidence="6 7">G9</strain>
    </source>
</reference>
<dbReference type="Gene3D" id="2.160.20.10">
    <property type="entry name" value="Single-stranded right-handed beta-helix, Pectin lyase-like"/>
    <property type="match status" value="1"/>
</dbReference>
<keyword evidence="3" id="KW-0732">Signal</keyword>
<sequence length="3468" mass="348511">MNQIYRLCWNRALRQWVVASELARDRSGSPSRSPQPGSRRGLAFSLMACALAMTGMAQAANGPIGGQIIAGSGSIQQSGLTTTIQQNSPSLQLNWQSFNVGADQTVNFVQPGRSAVAVNRVYSNNPSEIYGHLNANGQVWLINPNGVLFGKSAQVNVGGIVASTLDTTSDGVTGNQHSFSGPGAGRVVNQGVINAANGGYVALLGNQVSNQGVISARLGTVALAGGSAVTLTFNDTKLVRVQVDQSTLNNLAENRELIVADGGQVLMTAGAKDSLLASVVNNTGKVRAQSVENHDGVITLVGGMTAGQVNVGGQLDASAPNGGNGGAIETSAAHFALAPDAQITAAAPHGRAGTWLVDPTDLTIDTAAASTISTTLNGGTNVVEQTTATGASGAGTQTPGNGDITVTAPITWTNSAASLTLDAYNAINVNAAINGAGGVTMLAPAGTLTIGAGASIVGGTGVTLSTAKFVNNGGATAVSTGTSSPWLIYSANPTANTVGGLTPSFIQYNAPYAKAPAASGNGFLYSLAPTVAATGLTGTISKVYDGTTTAALTGANLQASGLVNGDQIKSATGSYARANAGSNIVVTSPTTTAGLAFVDSTGTIPVYGYLLNNATVSAAIGTITQAPLTASIVNNPTKVYDGTTSATLTASDYSFSGFVAGQGATVNQASSVSYATPNAGSGIAMSATFTPTNFVANSGTNLNNYIVPSTATGTGTITQAPLLVTGLTTSDKVYDGTRAASLNSSGAALFGLISTDAGQVTLDSSAANAAFVTPNVGTNIQVLATGFVLGGGKAANYFLEPTGYLEADITLRPLTITGVTANNKVYDGTTAATLNVGSAGISGLVPSDAGNVVLSSTGTSGTFSQSAVGNNLAVSASGFTLSGSAASNYSVSGFSSGITANITPAPLTISFLGSPTKVYDGTTGVVLDQSNYSISGFVAGQSATIAQFSGSGYATSHAGTNIPVTVALTASDFVPATGTSMSNYTFPTNDTNLNGIITPQPIQVDIVNNPSKVYDGNDVATLGSGNYQVTGTIPGEQITLSPYPTSGTYASSNVGFWTVTTSLTPGNFTAGPNTLLSDYLLPTTATGLGTIYKRQIGPAYFTVDITGNPSKVYDGTTVATIPAGDFTLSGFVPGQGATVNQTVIGDYATKDAGSQPVHATMLQSYFTPNAGTDLNNYTFPIDAYGTGTIIPAPLTAFITGDPTKVYNRSNLAARNNLQFVIGGFVSGEGATITPTTNFYYASANAGNWLISGTLVPSNFTANAGTLLTNYTLPTSATGPGTIIQAPLYVINTYANNKVYDTTTAATLNVASATLSGLVSGDEGSVTLNTSTTGTFAQSNVGNGIAVSTNGFSISGSAAPNYLLQPIAGLTANITPAPLTILGADANDKIYDGTTLATINTSGASLSGVLGGDNVTLNAASGTGNFITSNVGNSLLVNTSGFTLSGAQAGNYSVSQPYGLTANITPRPLTVSITGNPVKAYDGTTSVSLSPSDYTITGFVSGQSGSINGSTSSGYLSPNVGTNIGLQATLEPSNYSAPTGTLLSNYLLPTTATGPLGQITAALITLTGTRVYDASTNADASVFSVNGFVNGVNGQTLGLTGAGTLSSKNVGIHVPLSSLGTLALTDGTGLAQNYQLNTAANDWVTITPATLTVLNTVAASKVYDGNRNAALSGATLNGVLPGDVVTLGNDTVGTFDTKNVGTNKPVTTSMTISGTDAGNYNLIQPTGLIADITQLGVTVTVTGKNRQYDGTNLAQVSYSSNVVSTDSIGYSATSSTFSQSDVGSNLPVTVTGIALTGADAGNYNLLNTTATTAADITQRILNLTATRIYDTTSIADASLFGGGQLAGVNGETLTLGGQGSVADKNVGTQKPMDVTGFTLTGNGTAKASNYTLAGGTDWLTIDPAILTVINTVAQSKVYDGTTDATLTGATLSGVLGSDVVTLGNDTLGTFAQKDVGTNIAVSTNMNITGTDAGNYVIQQPGGLAANIYRKAISTVVNASADSKAYDGTTTATVTLDSPGVIAGDNVTYAYTSANFSQKDVGNGLTVTVDGITEGGADAGNYIFQNTTATTTADITQRILNLQGTRVYDGTDIALATIFGTNHDGVIDGVNGETLTLSGSAQLIDKNVGNQKSFISGPAVSNGYTLTGNNGALASNYTLIDGTDWVTIIPFNLTVSGLTSVPKVYDANTIAALQGGTLVGVFGTDQVTLNNATTGTFDTKNVGNGKTVTLGALSLGGTDAGNYTLSQPGNLTDGVITPLTISVVASAFNKAYDTTTAATLSNLSSTGLLGSDIVTFSAGSSNFDTANVGNGKTVTVDGITASGADAANYLFNTTATTTANITPYILRLNGARVYDATTGADASVFGTNGVVNGLGGQTLTVTGAGTLVSKNVGTQALSNLGTLALTDGTGLAANYQLDVAANDSVLISARPITVQATGTNKVYDGDADATVTLGSGGVLGTDNVTFNYTSALFNNANVGNGKPVSVSGISAGGVDAGNYTINTTASTTADITPYLLMLQGTRVYDGTTNAAASLFGSNGVLTGVNGETLILSGTGTLASKNASSAQPFATNGLAGYTLTGNNGALASNYTLGTGVGDWVSITRKALLVTAVGQDKAYDGNNIAQLSRFTVNGLVAGDNASLAYTNALFAQANVGNNIPITVNGISGSGADIGNYTFPGSVTTSANITGYILNLTGMRTYDGSANAAASLFGNNGVLAGVNGETLTLGGYGTLVNKNAGTQKPFAPNGLATFTLTGNNGAAAGNYTLAGGIDWVTINPLAITLSTSALDKVYDGSTIAQATLIRAGVLAGDTVNFSYGAANFDTKDVGNGKTVTVTGITDSGADAANYSFNTSATTTANITPYILDLTGLRIYDATRVADASMFGSNGVLTGANGETLTLGGSGLLVDKNVGIQKSFAPLGINGFTLTGNNGALASNYTFTGGTDWVTILPKPIIVTANAADKVYDGTTNVTLLSANYGGIIAGDNVVASYQSAAFVSPNAGTDVPIVIRGATLTGADAGNYVYPSIVQTTATIFPYVLNLTGTRVYDGTDLASPVLFGNQGVLTGINGETLTLGGNGTLIDKNVGNQKPFASNGLTNFSLSGNNGALASNYTLTGGTDWVTITPLAINVTATANNKTYDGNTAATVNLTSNGVLAGDSVTFSDGSANFDTKDAGVGKQVTVNGISASGADAGNYTFNITTAAQANINPAILNLTGTRVYDATTGASASLFGNGGVLTGVNGETLTLSGSGTLADKNVGSQKAFAANGLSGFTLSGNNGALASNYTLAGGIDWLTVTPATLTVTGTQTTDRPYDGTTLDNLSGSSLAGVQGNDNVVLGNDTTGNFNDPNVGNDKPVNTHMTLSGADAGNYVLVQPTDLTADITQPIGPPTPPLPDPFPLGYVAALQALATHSDIETPFGTARDNATGVYTGNQKQDDQHPMERNRIRSDFHPGLPLQVVDGGVRLPENKSP</sequence>
<proteinExistence type="predicted"/>
<dbReference type="InterPro" id="IPR041248">
    <property type="entry name" value="YDG"/>
</dbReference>
<dbReference type="PANTHER" id="PTHR12338:SF8">
    <property type="entry name" value="HEME_HEMOPEXIN-BINDING PROTEIN"/>
    <property type="match status" value="1"/>
</dbReference>
<dbReference type="InterPro" id="IPR012334">
    <property type="entry name" value="Pectin_lyas_fold"/>
</dbReference>
<gene>
    <name evidence="6" type="ORF">H8F01_19840</name>
</gene>
<keyword evidence="2" id="KW-0964">Secreted</keyword>
<dbReference type="Proteomes" id="UP000515873">
    <property type="component" value="Chromosome"/>
</dbReference>
<dbReference type="InterPro" id="IPR008638">
    <property type="entry name" value="FhaB/CdiA-like_TPS"/>
</dbReference>
<dbReference type="NCBIfam" id="TIGR01901">
    <property type="entry name" value="adhes_NPXG"/>
    <property type="match status" value="1"/>
</dbReference>
<evidence type="ECO:0000259" key="5">
    <source>
        <dbReference type="SMART" id="SM00912"/>
    </source>
</evidence>
<evidence type="ECO:0000256" key="2">
    <source>
        <dbReference type="ARBA" id="ARBA00022525"/>
    </source>
</evidence>
<evidence type="ECO:0000313" key="7">
    <source>
        <dbReference type="Proteomes" id="UP000515873"/>
    </source>
</evidence>
<evidence type="ECO:0000256" key="1">
    <source>
        <dbReference type="ARBA" id="ARBA00004613"/>
    </source>
</evidence>
<evidence type="ECO:0000256" key="3">
    <source>
        <dbReference type="ARBA" id="ARBA00022729"/>
    </source>
</evidence>
<dbReference type="InterPro" id="IPR024973">
    <property type="entry name" value="ESPR"/>
</dbReference>
<dbReference type="SMART" id="SM00912">
    <property type="entry name" value="Haemagg_act"/>
    <property type="match status" value="1"/>
</dbReference>
<feature type="domain" description="Filamentous haemagglutinin FhaB/tRNA nuclease CdiA-like TPS" evidence="5">
    <location>
        <begin position="59"/>
        <end position="171"/>
    </location>
</feature>
<dbReference type="KEGG" id="dtl:H8F01_19840"/>
<feature type="compositionally biased region" description="Basic and acidic residues" evidence="4">
    <location>
        <begin position="3431"/>
        <end position="3447"/>
    </location>
</feature>
<dbReference type="SUPFAM" id="SSF51126">
    <property type="entry name" value="Pectin lyase-like"/>
    <property type="match status" value="1"/>
</dbReference>
<name>A0A7G8Q3B4_9GAMM</name>
<dbReference type="EMBL" id="CP060412">
    <property type="protein sequence ID" value="QNK01272.1"/>
    <property type="molecule type" value="Genomic_DNA"/>
</dbReference>
<keyword evidence="7" id="KW-1185">Reference proteome</keyword>
<dbReference type="Pfam" id="PF13018">
    <property type="entry name" value="ESPR"/>
    <property type="match status" value="1"/>
</dbReference>
<organism evidence="6 7">
    <name type="scientific">Dyella telluris</name>
    <dbReference type="NCBI Taxonomy" id="2763498"/>
    <lineage>
        <taxon>Bacteria</taxon>
        <taxon>Pseudomonadati</taxon>
        <taxon>Pseudomonadota</taxon>
        <taxon>Gammaproteobacteria</taxon>
        <taxon>Lysobacterales</taxon>
        <taxon>Rhodanobacteraceae</taxon>
        <taxon>Dyella</taxon>
    </lineage>
</organism>
<dbReference type="GO" id="GO:0005576">
    <property type="term" value="C:extracellular region"/>
    <property type="evidence" value="ECO:0007669"/>
    <property type="project" value="UniProtKB-SubCell"/>
</dbReference>
<evidence type="ECO:0000313" key="6">
    <source>
        <dbReference type="EMBL" id="QNK01272.1"/>
    </source>
</evidence>
<dbReference type="Pfam" id="PF18657">
    <property type="entry name" value="YDG"/>
    <property type="match status" value="29"/>
</dbReference>